<dbReference type="EMBL" id="AP022567">
    <property type="protein sequence ID" value="BBX36382.1"/>
    <property type="molecule type" value="Genomic_DNA"/>
</dbReference>
<proteinExistence type="predicted"/>
<gene>
    <name evidence="1" type="ORF">MMAGJ_56640</name>
</gene>
<keyword evidence="2" id="KW-1185">Reference proteome</keyword>
<evidence type="ECO:0000313" key="1">
    <source>
        <dbReference type="EMBL" id="BBX36382.1"/>
    </source>
</evidence>
<organism evidence="1 2">
    <name type="scientific">Mycolicibacterium mageritense</name>
    <name type="common">Mycobacterium mageritense</name>
    <dbReference type="NCBI Taxonomy" id="53462"/>
    <lineage>
        <taxon>Bacteria</taxon>
        <taxon>Bacillati</taxon>
        <taxon>Actinomycetota</taxon>
        <taxon>Actinomycetes</taxon>
        <taxon>Mycobacteriales</taxon>
        <taxon>Mycobacteriaceae</taxon>
        <taxon>Mycolicibacterium</taxon>
    </lineage>
</organism>
<evidence type="ECO:0000313" key="2">
    <source>
        <dbReference type="Proteomes" id="UP000465622"/>
    </source>
</evidence>
<reference evidence="1 2" key="1">
    <citation type="journal article" date="2019" name="Emerg. Microbes Infect.">
        <title>Comprehensive subspecies identification of 175 nontuberculous mycobacteria species based on 7547 genomic profiles.</title>
        <authorList>
            <person name="Matsumoto Y."/>
            <person name="Kinjo T."/>
            <person name="Motooka D."/>
            <person name="Nabeya D."/>
            <person name="Jung N."/>
            <person name="Uechi K."/>
            <person name="Horii T."/>
            <person name="Iida T."/>
            <person name="Fujita J."/>
            <person name="Nakamura S."/>
        </authorList>
    </citation>
    <scope>NUCLEOTIDE SEQUENCE [LARGE SCALE GENOMIC DNA]</scope>
    <source>
        <strain evidence="1 2">JCM 12375</strain>
    </source>
</reference>
<name>A0ABM7I0H1_MYCME</name>
<accession>A0ABM7I0H1</accession>
<dbReference type="Proteomes" id="UP000465622">
    <property type="component" value="Chromosome"/>
</dbReference>
<protein>
    <submittedName>
        <fullName evidence="1">Uncharacterized protein</fullName>
    </submittedName>
</protein>
<sequence length="96" mass="11014">MSEVDDHFGIGSGQRTELVTGIDTDGEGQIVRRFNRLDHGRADLAPCTKNTNSHGWQPTARDFRPRPMALQKLWPLWPHAPHIDEKCQMFELMFEA</sequence>